<dbReference type="InterPro" id="IPR006202">
    <property type="entry name" value="Neur_chan_lig-bd"/>
</dbReference>
<evidence type="ECO:0000313" key="4">
    <source>
        <dbReference type="WBParaSite" id="maker-uti_cns_0016149-snap-gene-0.3-mRNA-1"/>
    </source>
</evidence>
<protein>
    <submittedName>
        <fullName evidence="3 4">Neur_chan_LBD domain-containing protein</fullName>
    </submittedName>
</protein>
<dbReference type="FunFam" id="2.70.170.10:FF:000053">
    <property type="entry name" value="Predicted protein"/>
    <property type="match status" value="1"/>
</dbReference>
<dbReference type="Pfam" id="PF02931">
    <property type="entry name" value="Neur_chan_LBD"/>
    <property type="match status" value="1"/>
</dbReference>
<name>A0A1I8FM64_9PLAT</name>
<dbReference type="WBParaSite" id="maker-unitig_40027-snap-gene-0.1-mRNA-1">
    <property type="protein sequence ID" value="maker-unitig_40027-snap-gene-0.1-mRNA-1"/>
    <property type="gene ID" value="maker-unitig_40027-snap-gene-0.1"/>
</dbReference>
<dbReference type="Proteomes" id="UP000095280">
    <property type="component" value="Unplaced"/>
</dbReference>
<feature type="domain" description="Neurotransmitter-gated ion-channel ligand-binding" evidence="1">
    <location>
        <begin position="3"/>
        <end position="157"/>
    </location>
</feature>
<reference evidence="3 4" key="1">
    <citation type="submission" date="2016-11" db="UniProtKB">
        <authorList>
            <consortium name="WormBaseParasite"/>
        </authorList>
    </citation>
    <scope>IDENTIFICATION</scope>
</reference>
<accession>A0A1I8FM64</accession>
<dbReference type="PANTHER" id="PTHR18945">
    <property type="entry name" value="NEUROTRANSMITTER GATED ION CHANNEL"/>
    <property type="match status" value="1"/>
</dbReference>
<dbReference type="AlphaFoldDB" id="A0A1I8FM64"/>
<evidence type="ECO:0000313" key="3">
    <source>
        <dbReference type="WBParaSite" id="maker-unitig_40027-snap-gene-0.1-mRNA-1"/>
    </source>
</evidence>
<dbReference type="Gene3D" id="2.70.170.10">
    <property type="entry name" value="Neurotransmitter-gated ion-channel ligand-binding domain"/>
    <property type="match status" value="1"/>
</dbReference>
<sequence>RQVYICVVFMKIGEIDTIKEQFAADVLIKAKWREPELDHMNAQEGRLQYDWANSWTPKLYIENTIGESKENVYQMISFNEVGHAFLFEKRRVSGVFLENLELNHFPFDVQDLTITVASNLSSAEIRLVNDPDEPHRINKQSFIDEQEWFLYKHIETEQKELACEYTDPGSIRPALSVKCRAARRPAYFIWNIFLVTVRC</sequence>
<evidence type="ECO:0000259" key="1">
    <source>
        <dbReference type="Pfam" id="PF02931"/>
    </source>
</evidence>
<dbReference type="GO" id="GO:0016020">
    <property type="term" value="C:membrane"/>
    <property type="evidence" value="ECO:0007669"/>
    <property type="project" value="InterPro"/>
</dbReference>
<keyword evidence="2" id="KW-1185">Reference proteome</keyword>
<organism evidence="2 3">
    <name type="scientific">Macrostomum lignano</name>
    <dbReference type="NCBI Taxonomy" id="282301"/>
    <lineage>
        <taxon>Eukaryota</taxon>
        <taxon>Metazoa</taxon>
        <taxon>Spiralia</taxon>
        <taxon>Lophotrochozoa</taxon>
        <taxon>Platyhelminthes</taxon>
        <taxon>Rhabditophora</taxon>
        <taxon>Macrostomorpha</taxon>
        <taxon>Macrostomida</taxon>
        <taxon>Macrostomidae</taxon>
        <taxon>Macrostomum</taxon>
    </lineage>
</organism>
<proteinExistence type="predicted"/>
<dbReference type="SUPFAM" id="SSF63712">
    <property type="entry name" value="Nicotinic receptor ligand binding domain-like"/>
    <property type="match status" value="1"/>
</dbReference>
<dbReference type="InterPro" id="IPR006201">
    <property type="entry name" value="Neur_channel"/>
</dbReference>
<dbReference type="GO" id="GO:0004888">
    <property type="term" value="F:transmembrane signaling receptor activity"/>
    <property type="evidence" value="ECO:0007669"/>
    <property type="project" value="InterPro"/>
</dbReference>
<dbReference type="WBParaSite" id="maker-uti_cns_0016149-snap-gene-0.3-mRNA-1">
    <property type="protein sequence ID" value="maker-uti_cns_0016149-snap-gene-0.3-mRNA-1"/>
    <property type="gene ID" value="maker-uti_cns_0016149-snap-gene-0.3"/>
</dbReference>
<dbReference type="GO" id="GO:0005230">
    <property type="term" value="F:extracellular ligand-gated monoatomic ion channel activity"/>
    <property type="evidence" value="ECO:0007669"/>
    <property type="project" value="InterPro"/>
</dbReference>
<evidence type="ECO:0000313" key="2">
    <source>
        <dbReference type="Proteomes" id="UP000095280"/>
    </source>
</evidence>
<dbReference type="InterPro" id="IPR036734">
    <property type="entry name" value="Neur_chan_lig-bd_sf"/>
</dbReference>